<dbReference type="PROSITE" id="PS51257">
    <property type="entry name" value="PROKAR_LIPOPROTEIN"/>
    <property type="match status" value="1"/>
</dbReference>
<sequence>MRNVVVLVMAIAIMGGCSRAPQNEASPSPDGQNGIKVQQTVPSKPEIRNKQEVTDRLEKLAASIPQVRSARCVVLGNTAIVGINVDPELERSRVDVIKYSVAEALRKDPYGVHAFVTADLDLAGRIAEIREDIRQGRPIAGFAEELADMIGRIVPQIPKDITPQGNPPARTDDANQMGGKQM</sequence>
<dbReference type="NCBIfam" id="TIGR02898">
    <property type="entry name" value="spore_YhcN_YlaJ"/>
    <property type="match status" value="1"/>
</dbReference>
<organism evidence="2 3">
    <name type="scientific">Paenibacillus flagellatus</name>
    <dbReference type="NCBI Taxonomy" id="2211139"/>
    <lineage>
        <taxon>Bacteria</taxon>
        <taxon>Bacillati</taxon>
        <taxon>Bacillota</taxon>
        <taxon>Bacilli</taxon>
        <taxon>Bacillales</taxon>
        <taxon>Paenibacillaceae</taxon>
        <taxon>Paenibacillus</taxon>
    </lineage>
</organism>
<dbReference type="EMBL" id="QJVJ01000005">
    <property type="protein sequence ID" value="PYI54610.1"/>
    <property type="molecule type" value="Genomic_DNA"/>
</dbReference>
<dbReference type="InterPro" id="IPR019076">
    <property type="entry name" value="Spore_lipoprot_YhcN/YlaJ-like"/>
</dbReference>
<evidence type="ECO:0000313" key="2">
    <source>
        <dbReference type="EMBL" id="PYI54610.1"/>
    </source>
</evidence>
<dbReference type="Pfam" id="PF09580">
    <property type="entry name" value="Spore_YhcN_YlaJ"/>
    <property type="match status" value="1"/>
</dbReference>
<dbReference type="AlphaFoldDB" id="A0A2V5KJ35"/>
<comment type="caution">
    <text evidence="2">The sequence shown here is derived from an EMBL/GenBank/DDBJ whole genome shotgun (WGS) entry which is preliminary data.</text>
</comment>
<evidence type="ECO:0000313" key="3">
    <source>
        <dbReference type="Proteomes" id="UP000247476"/>
    </source>
</evidence>
<gene>
    <name evidence="2" type="ORF">DLM86_14230</name>
</gene>
<evidence type="ECO:0000256" key="1">
    <source>
        <dbReference type="SAM" id="MobiDB-lite"/>
    </source>
</evidence>
<dbReference type="GO" id="GO:0030435">
    <property type="term" value="P:sporulation resulting in formation of a cellular spore"/>
    <property type="evidence" value="ECO:0007669"/>
    <property type="project" value="InterPro"/>
</dbReference>
<keyword evidence="3" id="KW-1185">Reference proteome</keyword>
<accession>A0A2V5KJ35</accession>
<protein>
    <submittedName>
        <fullName evidence="2">YhcN/YlaJ family sporulation lipoprotein</fullName>
    </submittedName>
</protein>
<dbReference type="OrthoDB" id="2381329at2"/>
<name>A0A2V5KJ35_9BACL</name>
<proteinExistence type="predicted"/>
<dbReference type="RefSeq" id="WP_110840669.1">
    <property type="nucleotide sequence ID" value="NZ_QJVJ01000005.1"/>
</dbReference>
<keyword evidence="2" id="KW-0449">Lipoprotein</keyword>
<reference evidence="2 3" key="1">
    <citation type="submission" date="2018-05" db="EMBL/GenBank/DDBJ databases">
        <title>Paenibacillus flagellatus sp. nov., isolated from selenium mineral soil.</title>
        <authorList>
            <person name="Dai X."/>
        </authorList>
    </citation>
    <scope>NUCLEOTIDE SEQUENCE [LARGE SCALE GENOMIC DNA]</scope>
    <source>
        <strain evidence="2 3">DXL2</strain>
    </source>
</reference>
<feature type="region of interest" description="Disordered" evidence="1">
    <location>
        <begin position="158"/>
        <end position="182"/>
    </location>
</feature>
<dbReference type="Proteomes" id="UP000247476">
    <property type="component" value="Unassembled WGS sequence"/>
</dbReference>
<dbReference type="InterPro" id="IPR014247">
    <property type="entry name" value="Spore_lipoprot_YhcN/YlaJ"/>
</dbReference>